<sequence length="618" mass="64718">MLHWSGSMSRRRVLTASLTAACAAVPIAAPAAATRRSPAVPGGKDAYVRSVLERMTLEQKVGQLFVTHVYGGHPTDVSAEHAAKNRAAYGVATPAEVVEKYRLGGVIYFSWSGNVDDPTQVAKLSNGLQTTAADAGAPPLLIAADQETGIVARMPAPATEFPGAQALAAGGSTRDARRAAMITARELRAVGISQNFAPVADVNVNPENPVIGVRSFSSDPGMAARYVHAQVTGYQRGSGVASAAKHFPGHGDTTEDSHVDLPRIDHTRAQWEKLDRPPFQAAIAADVDVIMTAHIVVPSLDPSEDPATLSRPIITGLLREEMGYDGVIVTDALNMDAIVENWGSDQAGVLALKAGVDQLLVPEDGHMDTMVGSVLDAVRSGEIDEARLDRSVTRLLELKWRRGIVADAQVEIPAVSRRVGNRAHVAAAQRITDPTITALRNDGPDGAPVLPVGASGGSVQLASASWSAGHALADSLRRRGMRVDLLVTGTRPSDTEIADTVGAAAGHDLTVVVTSRAWDTERTDPQGRQRRLVAEVTGTGNPVAAVAARDAYDVAYLPEQAAFLAAYSTTTVSMESVAKVITGETAPAGHLPVDVPAADGSPLYPIGTGLTWPVATQS</sequence>
<gene>
    <name evidence="10" type="ORF">CLV30_12225</name>
</gene>
<evidence type="ECO:0000256" key="6">
    <source>
        <dbReference type="RuleBase" id="RU361161"/>
    </source>
</evidence>
<comment type="catalytic activity">
    <reaction evidence="1">
        <text>Hydrolysis of terminal non-reducing N-acetyl-D-hexosamine residues in N-acetyl-beta-D-hexosaminides.</text>
        <dbReference type="EC" id="3.2.1.52"/>
    </reaction>
</comment>
<evidence type="ECO:0000256" key="7">
    <source>
        <dbReference type="SAM" id="SignalP"/>
    </source>
</evidence>
<feature type="domain" description="Glycoside hydrolase family 3 C-terminal" evidence="9">
    <location>
        <begin position="445"/>
        <end position="600"/>
    </location>
</feature>
<dbReference type="GO" id="GO:0005975">
    <property type="term" value="P:carbohydrate metabolic process"/>
    <property type="evidence" value="ECO:0007669"/>
    <property type="project" value="InterPro"/>
</dbReference>
<evidence type="ECO:0000259" key="9">
    <source>
        <dbReference type="Pfam" id="PF01915"/>
    </source>
</evidence>
<dbReference type="InterPro" id="IPR006311">
    <property type="entry name" value="TAT_signal"/>
</dbReference>
<keyword evidence="4 6" id="KW-0378">Hydrolase</keyword>
<dbReference type="InterPro" id="IPR036962">
    <property type="entry name" value="Glyco_hydro_3_N_sf"/>
</dbReference>
<comment type="similarity">
    <text evidence="2 6">Belongs to the glycosyl hydrolase 3 family.</text>
</comment>
<dbReference type="FunFam" id="3.20.20.300:FF:000014">
    <property type="entry name" value="Beta-hexosaminidase, lipoprotein"/>
    <property type="match status" value="1"/>
</dbReference>
<evidence type="ECO:0000256" key="1">
    <source>
        <dbReference type="ARBA" id="ARBA00001231"/>
    </source>
</evidence>
<dbReference type="GO" id="GO:0004563">
    <property type="term" value="F:beta-N-acetylhexosaminidase activity"/>
    <property type="evidence" value="ECO:0007669"/>
    <property type="project" value="UniProtKB-EC"/>
</dbReference>
<dbReference type="AlphaFoldDB" id="A0A2P8DJY6"/>
<dbReference type="InterPro" id="IPR001764">
    <property type="entry name" value="Glyco_hydro_3_N"/>
</dbReference>
<organism evidence="10 11">
    <name type="scientific">Haloactinopolyspora alba</name>
    <dbReference type="NCBI Taxonomy" id="648780"/>
    <lineage>
        <taxon>Bacteria</taxon>
        <taxon>Bacillati</taxon>
        <taxon>Actinomycetota</taxon>
        <taxon>Actinomycetes</taxon>
        <taxon>Jiangellales</taxon>
        <taxon>Jiangellaceae</taxon>
        <taxon>Haloactinopolyspora</taxon>
    </lineage>
</organism>
<dbReference type="InterPro" id="IPR050226">
    <property type="entry name" value="NagZ_Beta-hexosaminidase"/>
</dbReference>
<proteinExistence type="inferred from homology"/>
<dbReference type="GO" id="GO:0009254">
    <property type="term" value="P:peptidoglycan turnover"/>
    <property type="evidence" value="ECO:0007669"/>
    <property type="project" value="TreeGrafter"/>
</dbReference>
<keyword evidence="7" id="KW-0732">Signal</keyword>
<dbReference type="InterPro" id="IPR017853">
    <property type="entry name" value="GH"/>
</dbReference>
<dbReference type="OrthoDB" id="9805821at2"/>
<dbReference type="PANTHER" id="PTHR30480:SF13">
    <property type="entry name" value="BETA-HEXOSAMINIDASE"/>
    <property type="match status" value="1"/>
</dbReference>
<dbReference type="Gene3D" id="3.40.50.1700">
    <property type="entry name" value="Glycoside hydrolase family 3 C-terminal domain"/>
    <property type="match status" value="1"/>
</dbReference>
<dbReference type="Proteomes" id="UP000243528">
    <property type="component" value="Unassembled WGS sequence"/>
</dbReference>
<comment type="caution">
    <text evidence="10">The sequence shown here is derived from an EMBL/GenBank/DDBJ whole genome shotgun (WGS) entry which is preliminary data.</text>
</comment>
<evidence type="ECO:0000256" key="4">
    <source>
        <dbReference type="ARBA" id="ARBA00022801"/>
    </source>
</evidence>
<dbReference type="SUPFAM" id="SSF52279">
    <property type="entry name" value="Beta-D-glucan exohydrolase, C-terminal domain"/>
    <property type="match status" value="1"/>
</dbReference>
<keyword evidence="11" id="KW-1185">Reference proteome</keyword>
<dbReference type="EMBL" id="PYGE01000022">
    <property type="protein sequence ID" value="PSK97533.1"/>
    <property type="molecule type" value="Genomic_DNA"/>
</dbReference>
<dbReference type="InterPro" id="IPR002772">
    <property type="entry name" value="Glyco_hydro_3_C"/>
</dbReference>
<dbReference type="SUPFAM" id="SSF51445">
    <property type="entry name" value="(Trans)glycosidases"/>
    <property type="match status" value="1"/>
</dbReference>
<dbReference type="Pfam" id="PF00933">
    <property type="entry name" value="Glyco_hydro_3"/>
    <property type="match status" value="1"/>
</dbReference>
<feature type="domain" description="Glycoside hydrolase family 3 N-terminal" evidence="8">
    <location>
        <begin position="56"/>
        <end position="397"/>
    </location>
</feature>
<feature type="chain" id="PRO_5015146871" description="beta-N-acetylhexosaminidase" evidence="7">
    <location>
        <begin position="32"/>
        <end position="618"/>
    </location>
</feature>
<feature type="signal peptide" evidence="7">
    <location>
        <begin position="1"/>
        <end position="31"/>
    </location>
</feature>
<dbReference type="PANTHER" id="PTHR30480">
    <property type="entry name" value="BETA-HEXOSAMINIDASE-RELATED"/>
    <property type="match status" value="1"/>
</dbReference>
<dbReference type="PROSITE" id="PS51318">
    <property type="entry name" value="TAT"/>
    <property type="match status" value="1"/>
</dbReference>
<keyword evidence="5 6" id="KW-0326">Glycosidase</keyword>
<protein>
    <recommendedName>
        <fullName evidence="3">beta-N-acetylhexosaminidase</fullName>
        <ecNumber evidence="3">3.2.1.52</ecNumber>
    </recommendedName>
</protein>
<evidence type="ECO:0000259" key="8">
    <source>
        <dbReference type="Pfam" id="PF00933"/>
    </source>
</evidence>
<evidence type="ECO:0000313" key="11">
    <source>
        <dbReference type="Proteomes" id="UP000243528"/>
    </source>
</evidence>
<name>A0A2P8DJY6_9ACTN</name>
<evidence type="ECO:0000256" key="3">
    <source>
        <dbReference type="ARBA" id="ARBA00012663"/>
    </source>
</evidence>
<evidence type="ECO:0000256" key="5">
    <source>
        <dbReference type="ARBA" id="ARBA00023295"/>
    </source>
</evidence>
<dbReference type="RefSeq" id="WP_106539361.1">
    <property type="nucleotide sequence ID" value="NZ_ML142904.1"/>
</dbReference>
<dbReference type="Pfam" id="PF01915">
    <property type="entry name" value="Glyco_hydro_3_C"/>
    <property type="match status" value="1"/>
</dbReference>
<dbReference type="InterPro" id="IPR036881">
    <property type="entry name" value="Glyco_hydro_3_C_sf"/>
</dbReference>
<reference evidence="10 11" key="1">
    <citation type="submission" date="2018-03" db="EMBL/GenBank/DDBJ databases">
        <title>Genomic Encyclopedia of Archaeal and Bacterial Type Strains, Phase II (KMG-II): from individual species to whole genera.</title>
        <authorList>
            <person name="Goeker M."/>
        </authorList>
    </citation>
    <scope>NUCLEOTIDE SEQUENCE [LARGE SCALE GENOMIC DNA]</scope>
    <source>
        <strain evidence="10 11">DSM 45211</strain>
    </source>
</reference>
<dbReference type="InterPro" id="IPR019800">
    <property type="entry name" value="Glyco_hydro_3_AS"/>
</dbReference>
<evidence type="ECO:0000256" key="2">
    <source>
        <dbReference type="ARBA" id="ARBA00005336"/>
    </source>
</evidence>
<evidence type="ECO:0000313" key="10">
    <source>
        <dbReference type="EMBL" id="PSK97533.1"/>
    </source>
</evidence>
<dbReference type="PROSITE" id="PS00775">
    <property type="entry name" value="GLYCOSYL_HYDROL_F3"/>
    <property type="match status" value="1"/>
</dbReference>
<accession>A0A2P8DJY6</accession>
<dbReference type="EC" id="3.2.1.52" evidence="3"/>
<dbReference type="Gene3D" id="3.20.20.300">
    <property type="entry name" value="Glycoside hydrolase, family 3, N-terminal domain"/>
    <property type="match status" value="1"/>
</dbReference>